<feature type="region of interest" description="Disordered" evidence="1">
    <location>
        <begin position="31"/>
        <end position="59"/>
    </location>
</feature>
<evidence type="ECO:0000256" key="1">
    <source>
        <dbReference type="SAM" id="MobiDB-lite"/>
    </source>
</evidence>
<dbReference type="InterPro" id="IPR036770">
    <property type="entry name" value="Ankyrin_rpt-contain_sf"/>
</dbReference>
<dbReference type="InterPro" id="IPR039323">
    <property type="entry name" value="ANKRD_45/46/60"/>
</dbReference>
<proteinExistence type="predicted"/>
<protein>
    <submittedName>
        <fullName evidence="3">Uncharacterized protein</fullName>
    </submittedName>
</protein>
<accession>A0A914UJC1</accession>
<sequence length="485" mass="54438">MVKVRRIATLQPAKPIAHITPSRAATINALQKLGMPDNKPGRLQSGKRRSSRVPLQRVPFVPATGPAYIRNAKATPKPKKIATKATKVNKASALKPKVARKAAGKRAKPTDEETEASDNEDGNAKPKAKKKRVEKAKKEKGEKKDKKEKKEKVVKEKKTRNKNDKLVPRPNVTQYDKDPTFELKEQIPFVSVSAYSKLAIRAVLTKNEGLLKRLIDDKDHCASILLERSKFVPKSAISYAIRAEDSKMIDLIKQGQEKIEKEGSTRVRMEKNLLQSMNTGRANYRMLGHATRAIQMTRGAKEGNNAFVLYEPEHDEANHYLGDMLEDNISFDFIQTLVAKQYVNSHQLQSNIYKAVRMGHRKLAGKLIETYATHYFNELHIQALLNDKQALKKFMPISVKKKGRENKDFTPIHAACINPNDAYLKDMIAVESDFNHADADGWRSIHYAAVCEGTKPLQLLLSKGASVYDITKQHDTPLHAAARAG</sequence>
<dbReference type="PANTHER" id="PTHR22677">
    <property type="entry name" value="ANKYRIN REPEAT DOMAIN-CONTAINING PROTEIN 60"/>
    <property type="match status" value="1"/>
</dbReference>
<reference evidence="3" key="1">
    <citation type="submission" date="2022-11" db="UniProtKB">
        <authorList>
            <consortium name="WormBaseParasite"/>
        </authorList>
    </citation>
    <scope>IDENTIFICATION</scope>
</reference>
<evidence type="ECO:0000313" key="2">
    <source>
        <dbReference type="Proteomes" id="UP000887566"/>
    </source>
</evidence>
<evidence type="ECO:0000313" key="3">
    <source>
        <dbReference type="WBParaSite" id="PSAMB.scaffold10461size4068.g33322.t1"/>
    </source>
</evidence>
<feature type="compositionally biased region" description="Basic residues" evidence="1">
    <location>
        <begin position="97"/>
        <end position="107"/>
    </location>
</feature>
<dbReference type="Gene3D" id="1.25.40.20">
    <property type="entry name" value="Ankyrin repeat-containing domain"/>
    <property type="match status" value="1"/>
</dbReference>
<feature type="region of interest" description="Disordered" evidence="1">
    <location>
        <begin position="71"/>
        <end position="173"/>
    </location>
</feature>
<feature type="compositionally biased region" description="Basic residues" evidence="1">
    <location>
        <begin position="126"/>
        <end position="135"/>
    </location>
</feature>
<dbReference type="PANTHER" id="PTHR22677:SF4">
    <property type="entry name" value="USHER SYNDROME TYPE-1G PROTEIN-LIKE PROTEIN"/>
    <property type="match status" value="1"/>
</dbReference>
<dbReference type="AlphaFoldDB" id="A0A914UJC1"/>
<feature type="compositionally biased region" description="Basic and acidic residues" evidence="1">
    <location>
        <begin position="136"/>
        <end position="167"/>
    </location>
</feature>
<dbReference type="WBParaSite" id="PSAMB.scaffold10461size4068.g33322.t1">
    <property type="protein sequence ID" value="PSAMB.scaffold10461size4068.g33322.t1"/>
    <property type="gene ID" value="PSAMB.scaffold10461size4068.g33322"/>
</dbReference>
<keyword evidence="2" id="KW-1185">Reference proteome</keyword>
<dbReference type="SUPFAM" id="SSF48403">
    <property type="entry name" value="Ankyrin repeat"/>
    <property type="match status" value="1"/>
</dbReference>
<name>A0A914UJC1_9BILA</name>
<feature type="compositionally biased region" description="Acidic residues" evidence="1">
    <location>
        <begin position="112"/>
        <end position="121"/>
    </location>
</feature>
<dbReference type="Proteomes" id="UP000887566">
    <property type="component" value="Unplaced"/>
</dbReference>
<organism evidence="2 3">
    <name type="scientific">Plectus sambesii</name>
    <dbReference type="NCBI Taxonomy" id="2011161"/>
    <lineage>
        <taxon>Eukaryota</taxon>
        <taxon>Metazoa</taxon>
        <taxon>Ecdysozoa</taxon>
        <taxon>Nematoda</taxon>
        <taxon>Chromadorea</taxon>
        <taxon>Plectida</taxon>
        <taxon>Plectina</taxon>
        <taxon>Plectoidea</taxon>
        <taxon>Plectidae</taxon>
        <taxon>Plectus</taxon>
    </lineage>
</organism>